<name>A0A4P6F5W9_9MICO</name>
<evidence type="ECO:0000313" key="2">
    <source>
        <dbReference type="EMBL" id="QAY71122.1"/>
    </source>
</evidence>
<accession>A0A4P6F5W9</accession>
<evidence type="ECO:0000313" key="3">
    <source>
        <dbReference type="Proteomes" id="UP000292118"/>
    </source>
</evidence>
<keyword evidence="3" id="KW-1185">Reference proteome</keyword>
<feature type="region of interest" description="Disordered" evidence="1">
    <location>
        <begin position="1"/>
        <end position="32"/>
    </location>
</feature>
<dbReference type="RefSeq" id="WP_129189511.1">
    <property type="nucleotide sequence ID" value="NZ_CP035493.1"/>
</dbReference>
<sequence>MEPAAVPALLRTRPAPSPGRTPPEGVPPGDLPVSALLAPERTPGVLVRPSDVGGRVAWDVLVRDGALTVVGDDAAVPARAEVSAGTRAAVLRPRVPARTVVTGVTAAWVHCGGPMPQVLHLAHRPGTHRPAVWSFTTVWSCPGLVGDSLSLGGVRVTTPERTAVELALRLPPAHALPLVLGLRSAGADLAAASRSLERRTRVAGRPRARLVLAAAASA</sequence>
<dbReference type="Proteomes" id="UP000292118">
    <property type="component" value="Chromosome"/>
</dbReference>
<proteinExistence type="predicted"/>
<evidence type="ECO:0000256" key="1">
    <source>
        <dbReference type="SAM" id="MobiDB-lite"/>
    </source>
</evidence>
<protein>
    <submittedName>
        <fullName evidence="2">Uncharacterized protein</fullName>
    </submittedName>
</protein>
<reference evidence="2 3" key="1">
    <citation type="submission" date="2019-01" db="EMBL/GenBank/DDBJ databases">
        <title>Genome sequencing of strain FW10M-9.</title>
        <authorList>
            <person name="Heo J."/>
            <person name="Kim S.-J."/>
            <person name="Kim J.-S."/>
            <person name="Hong S.-B."/>
            <person name="Kwon S.-W."/>
        </authorList>
    </citation>
    <scope>NUCLEOTIDE SEQUENCE [LARGE SCALE GENOMIC DNA]</scope>
    <source>
        <strain evidence="2 3">FW10M-9</strain>
    </source>
</reference>
<feature type="compositionally biased region" description="Pro residues" evidence="1">
    <location>
        <begin position="15"/>
        <end position="30"/>
    </location>
</feature>
<dbReference type="AlphaFoldDB" id="A0A4P6F5W9"/>
<organism evidence="2 3">
    <name type="scientific">Xylanimonas protaetiae</name>
    <dbReference type="NCBI Taxonomy" id="2509457"/>
    <lineage>
        <taxon>Bacteria</taxon>
        <taxon>Bacillati</taxon>
        <taxon>Actinomycetota</taxon>
        <taxon>Actinomycetes</taxon>
        <taxon>Micrococcales</taxon>
        <taxon>Promicromonosporaceae</taxon>
        <taxon>Xylanimonas</taxon>
    </lineage>
</organism>
<dbReference type="OrthoDB" id="3254844at2"/>
<gene>
    <name evidence="2" type="ORF">ET471_14645</name>
</gene>
<dbReference type="EMBL" id="CP035493">
    <property type="protein sequence ID" value="QAY71122.1"/>
    <property type="molecule type" value="Genomic_DNA"/>
</dbReference>
<dbReference type="KEGG" id="xya:ET471_14645"/>